<dbReference type="GO" id="GO:0006643">
    <property type="term" value="P:membrane lipid metabolic process"/>
    <property type="evidence" value="ECO:0007669"/>
    <property type="project" value="TreeGrafter"/>
</dbReference>
<dbReference type="PANTHER" id="PTHR21624">
    <property type="entry name" value="STEROL DESATURASE-RELATED PROTEIN"/>
    <property type="match status" value="1"/>
</dbReference>
<dbReference type="GO" id="GO:0005506">
    <property type="term" value="F:iron ion binding"/>
    <property type="evidence" value="ECO:0007669"/>
    <property type="project" value="InterPro"/>
</dbReference>
<feature type="transmembrane region" description="Helical" evidence="7">
    <location>
        <begin position="76"/>
        <end position="99"/>
    </location>
</feature>
<dbReference type="AlphaFoldDB" id="A0A7S0IUM6"/>
<accession>A0A7S0IUM6</accession>
<evidence type="ECO:0000256" key="7">
    <source>
        <dbReference type="SAM" id="Phobius"/>
    </source>
</evidence>
<evidence type="ECO:0000256" key="1">
    <source>
        <dbReference type="ARBA" id="ARBA00004127"/>
    </source>
</evidence>
<keyword evidence="5" id="KW-0443">Lipid metabolism</keyword>
<name>A0A7S0IUM6_9EUKA</name>
<dbReference type="InterPro" id="IPR006694">
    <property type="entry name" value="Fatty_acid_hydroxylase"/>
</dbReference>
<evidence type="ECO:0000259" key="8">
    <source>
        <dbReference type="Pfam" id="PF04116"/>
    </source>
</evidence>
<feature type="domain" description="Fatty acid hydroxylase" evidence="8">
    <location>
        <begin position="127"/>
        <end position="257"/>
    </location>
</feature>
<feature type="transmembrane region" description="Helical" evidence="7">
    <location>
        <begin position="417"/>
        <end position="438"/>
    </location>
</feature>
<evidence type="ECO:0000256" key="2">
    <source>
        <dbReference type="ARBA" id="ARBA00022692"/>
    </source>
</evidence>
<sequence>MSAVARWAMRSLCVMFYLVDPHELALGPEDKVPPYFLLSGIPMFFIFIAVERLGIAVRDARSAEKVSGYRWREATVSVLVGTFQQAFLVSVEAVLGLGIEKMAYRYAYDHWRLFEVDGKEYVYFSYVTLLLGKDLGYYWCHRCLHEFHVLWSAHSVHHSGEDYNLAMGLRQGALQPIFGFFFYLPLAILGFNPVQFAAHAQLNTLYMFWIHTELCERLPWGLERILNSASHHRMHHRPPGNCNYAGVFIIWDRMFGTFTPETERKDYYGLAEQPLSYDPLVLNSRHFEVMQRIGGGPTDGCRLVRALRVLKHIHKRRVPWRWSFKPFIWLQPVPPIRADHRRTGPLRQKFDGELSMGTSTSVCFIALTLVGLGGSVALLLLVKSMHMFDALAGVLSSCLLISGVTRLAEQRSSEKQWALAQSVLFAPVLFALLLGRPIERALAA</sequence>
<keyword evidence="6 7" id="KW-0472">Membrane</keyword>
<comment type="subcellular location">
    <subcellularLocation>
        <location evidence="1">Endomembrane system</location>
        <topology evidence="1">Multi-pass membrane protein</topology>
    </subcellularLocation>
</comment>
<dbReference type="GO" id="GO:0005783">
    <property type="term" value="C:endoplasmic reticulum"/>
    <property type="evidence" value="ECO:0007669"/>
    <property type="project" value="TreeGrafter"/>
</dbReference>
<evidence type="ECO:0000313" key="9">
    <source>
        <dbReference type="EMBL" id="CAD8532433.1"/>
    </source>
</evidence>
<organism evidence="9">
    <name type="scientific">Calcidiscus leptoporus</name>
    <dbReference type="NCBI Taxonomy" id="127549"/>
    <lineage>
        <taxon>Eukaryota</taxon>
        <taxon>Haptista</taxon>
        <taxon>Haptophyta</taxon>
        <taxon>Prymnesiophyceae</taxon>
        <taxon>Coccolithales</taxon>
        <taxon>Calcidiscaceae</taxon>
        <taxon>Calcidiscus</taxon>
    </lineage>
</organism>
<evidence type="ECO:0000256" key="3">
    <source>
        <dbReference type="ARBA" id="ARBA00022989"/>
    </source>
</evidence>
<gene>
    <name evidence="9" type="ORF">CLEP1334_LOCUS7688</name>
</gene>
<evidence type="ECO:0000256" key="5">
    <source>
        <dbReference type="ARBA" id="ARBA00023098"/>
    </source>
</evidence>
<dbReference type="PANTHER" id="PTHR21624:SF1">
    <property type="entry name" value="ALKYLGLYCEROL MONOOXYGENASE"/>
    <property type="match status" value="1"/>
</dbReference>
<proteinExistence type="predicted"/>
<keyword evidence="4" id="KW-0560">Oxidoreductase</keyword>
<dbReference type="Pfam" id="PF04116">
    <property type="entry name" value="FA_hydroxylase"/>
    <property type="match status" value="1"/>
</dbReference>
<dbReference type="EMBL" id="HBER01015310">
    <property type="protein sequence ID" value="CAD8532433.1"/>
    <property type="molecule type" value="Transcribed_RNA"/>
</dbReference>
<evidence type="ECO:0000256" key="4">
    <source>
        <dbReference type="ARBA" id="ARBA00023002"/>
    </source>
</evidence>
<reference evidence="9" key="1">
    <citation type="submission" date="2021-01" db="EMBL/GenBank/DDBJ databases">
        <authorList>
            <person name="Corre E."/>
            <person name="Pelletier E."/>
            <person name="Niang G."/>
            <person name="Scheremetjew M."/>
            <person name="Finn R."/>
            <person name="Kale V."/>
            <person name="Holt S."/>
            <person name="Cochrane G."/>
            <person name="Meng A."/>
            <person name="Brown T."/>
            <person name="Cohen L."/>
        </authorList>
    </citation>
    <scope>NUCLEOTIDE SEQUENCE</scope>
    <source>
        <strain evidence="9">RCC1130</strain>
    </source>
</reference>
<keyword evidence="3 7" id="KW-1133">Transmembrane helix</keyword>
<feature type="transmembrane region" description="Helical" evidence="7">
    <location>
        <begin position="35"/>
        <end position="55"/>
    </location>
</feature>
<protein>
    <recommendedName>
        <fullName evidence="8">Fatty acid hydroxylase domain-containing protein</fullName>
    </recommendedName>
</protein>
<dbReference type="GO" id="GO:0050479">
    <property type="term" value="F:glyceryl-ether monooxygenase activity"/>
    <property type="evidence" value="ECO:0007669"/>
    <property type="project" value="TreeGrafter"/>
</dbReference>
<feature type="transmembrane region" description="Helical" evidence="7">
    <location>
        <begin position="177"/>
        <end position="198"/>
    </location>
</feature>
<evidence type="ECO:0000256" key="6">
    <source>
        <dbReference type="ARBA" id="ARBA00023136"/>
    </source>
</evidence>
<keyword evidence="2 7" id="KW-0812">Transmembrane</keyword>
<dbReference type="GO" id="GO:0016020">
    <property type="term" value="C:membrane"/>
    <property type="evidence" value="ECO:0007669"/>
    <property type="project" value="GOC"/>
</dbReference>
<dbReference type="GO" id="GO:0008610">
    <property type="term" value="P:lipid biosynthetic process"/>
    <property type="evidence" value="ECO:0007669"/>
    <property type="project" value="InterPro"/>
</dbReference>
<feature type="transmembrane region" description="Helical" evidence="7">
    <location>
        <begin position="362"/>
        <end position="381"/>
    </location>
</feature>
<dbReference type="InterPro" id="IPR051689">
    <property type="entry name" value="Sterol_desaturase/TMEM195"/>
</dbReference>